<feature type="domain" description="Homeobox" evidence="12">
    <location>
        <begin position="162"/>
        <end position="222"/>
    </location>
</feature>
<dbReference type="InterPro" id="IPR009057">
    <property type="entry name" value="Homeodomain-like_sf"/>
</dbReference>
<keyword evidence="2" id="KW-0217">Developmental protein</keyword>
<feature type="region of interest" description="Disordered" evidence="11">
    <location>
        <begin position="72"/>
        <end position="159"/>
    </location>
</feature>
<keyword evidence="14" id="KW-1185">Reference proteome</keyword>
<dbReference type="GO" id="GO:0021521">
    <property type="term" value="P:ventral spinal cord interneuron specification"/>
    <property type="evidence" value="ECO:0007669"/>
    <property type="project" value="Ensembl"/>
</dbReference>
<feature type="compositionally biased region" description="Basic and acidic residues" evidence="11">
    <location>
        <begin position="90"/>
        <end position="100"/>
    </location>
</feature>
<evidence type="ECO:0000256" key="5">
    <source>
        <dbReference type="ARBA" id="ARBA00023155"/>
    </source>
</evidence>
<protein>
    <submittedName>
        <fullName evidence="13">Even-skipped homeobox 1</fullName>
    </submittedName>
</protein>
<feature type="compositionally biased region" description="Polar residues" evidence="11">
    <location>
        <begin position="21"/>
        <end position="38"/>
    </location>
</feature>
<keyword evidence="3" id="KW-0805">Transcription regulation</keyword>
<evidence type="ECO:0000256" key="1">
    <source>
        <dbReference type="ARBA" id="ARBA00004123"/>
    </source>
</evidence>
<feature type="DNA-binding region" description="Homeobox" evidence="9">
    <location>
        <begin position="164"/>
        <end position="223"/>
    </location>
</feature>
<reference evidence="13" key="3">
    <citation type="submission" date="2025-09" db="UniProtKB">
        <authorList>
            <consortium name="Ensembl"/>
        </authorList>
    </citation>
    <scope>IDENTIFICATION</scope>
</reference>
<keyword evidence="5 9" id="KW-0371">Homeobox</keyword>
<feature type="compositionally biased region" description="Acidic residues" evidence="11">
    <location>
        <begin position="107"/>
        <end position="116"/>
    </location>
</feature>
<dbReference type="STRING" id="244447.ENSCSEP00000022401"/>
<dbReference type="SMART" id="SM00389">
    <property type="entry name" value="HOX"/>
    <property type="match status" value="1"/>
</dbReference>
<dbReference type="PRINTS" id="PR00024">
    <property type="entry name" value="HOMEOBOX"/>
</dbReference>
<dbReference type="Gene3D" id="1.10.10.60">
    <property type="entry name" value="Homeodomain-like"/>
    <property type="match status" value="1"/>
</dbReference>
<dbReference type="AlphaFoldDB" id="A0A3P8W9S3"/>
<dbReference type="GO" id="GO:0000978">
    <property type="term" value="F:RNA polymerase II cis-regulatory region sequence-specific DNA binding"/>
    <property type="evidence" value="ECO:0007669"/>
    <property type="project" value="TreeGrafter"/>
</dbReference>
<dbReference type="OMA" id="DYPTSKG"/>
<dbReference type="SUPFAM" id="SSF46689">
    <property type="entry name" value="Homeodomain-like"/>
    <property type="match status" value="1"/>
</dbReference>
<dbReference type="PANTHER" id="PTHR46294">
    <property type="entry name" value="SEGMENTATION PROTEIN EVEN-SKIPPED"/>
    <property type="match status" value="1"/>
</dbReference>
<feature type="compositionally biased region" description="Basic and acidic residues" evidence="11">
    <location>
        <begin position="1"/>
        <end position="18"/>
    </location>
</feature>
<evidence type="ECO:0000259" key="12">
    <source>
        <dbReference type="PROSITE" id="PS50071"/>
    </source>
</evidence>
<dbReference type="PROSITE" id="PS00027">
    <property type="entry name" value="HOMEOBOX_1"/>
    <property type="match status" value="1"/>
</dbReference>
<evidence type="ECO:0000256" key="7">
    <source>
        <dbReference type="ARBA" id="ARBA00023242"/>
    </source>
</evidence>
<name>A0A3P8W9S3_CYNSE</name>
<proteinExistence type="inferred from homology"/>
<dbReference type="Pfam" id="PF00046">
    <property type="entry name" value="Homeodomain"/>
    <property type="match status" value="1"/>
</dbReference>
<dbReference type="RefSeq" id="XP_008329670.1">
    <property type="nucleotide sequence ID" value="XM_008331448.3"/>
</dbReference>
<dbReference type="InParanoid" id="A0A3P8W9S3"/>
<dbReference type="GO" id="GO:0072498">
    <property type="term" value="P:embryonic skeletal joint development"/>
    <property type="evidence" value="ECO:0007669"/>
    <property type="project" value="Ensembl"/>
</dbReference>
<evidence type="ECO:0000256" key="8">
    <source>
        <dbReference type="ARBA" id="ARBA00038449"/>
    </source>
</evidence>
<dbReference type="KEGG" id="csem:103394225"/>
<dbReference type="Ensembl" id="ENSCSET00000022686.1">
    <property type="protein sequence ID" value="ENSCSEP00000022401.1"/>
    <property type="gene ID" value="ENSCSEG00000014267.1"/>
</dbReference>
<dbReference type="GeneID" id="103394225"/>
<dbReference type="FunCoup" id="A0A3P8W9S3">
    <property type="interactions" value="682"/>
</dbReference>
<dbReference type="CTD" id="2128"/>
<comment type="subcellular location">
    <subcellularLocation>
        <location evidence="1 9 10">Nucleus</location>
    </subcellularLocation>
</comment>
<reference evidence="13 14" key="1">
    <citation type="journal article" date="2014" name="Nat. Genet.">
        <title>Whole-genome sequence of a flatfish provides insights into ZW sex chromosome evolution and adaptation to a benthic lifestyle.</title>
        <authorList>
            <person name="Chen S."/>
            <person name="Zhang G."/>
            <person name="Shao C."/>
            <person name="Huang Q."/>
            <person name="Liu G."/>
            <person name="Zhang P."/>
            <person name="Song W."/>
            <person name="An N."/>
            <person name="Chalopin D."/>
            <person name="Volff J.N."/>
            <person name="Hong Y."/>
            <person name="Li Q."/>
            <person name="Sha Z."/>
            <person name="Zhou H."/>
            <person name="Xie M."/>
            <person name="Yu Q."/>
            <person name="Liu Y."/>
            <person name="Xiang H."/>
            <person name="Wang N."/>
            <person name="Wu K."/>
            <person name="Yang C."/>
            <person name="Zhou Q."/>
            <person name="Liao X."/>
            <person name="Yang L."/>
            <person name="Hu Q."/>
            <person name="Zhang J."/>
            <person name="Meng L."/>
            <person name="Jin L."/>
            <person name="Tian Y."/>
            <person name="Lian J."/>
            <person name="Yang J."/>
            <person name="Miao G."/>
            <person name="Liu S."/>
            <person name="Liang Z."/>
            <person name="Yan F."/>
            <person name="Li Y."/>
            <person name="Sun B."/>
            <person name="Zhang H."/>
            <person name="Zhang J."/>
            <person name="Zhu Y."/>
            <person name="Du M."/>
            <person name="Zhao Y."/>
            <person name="Schartl M."/>
            <person name="Tang Q."/>
            <person name="Wang J."/>
        </authorList>
    </citation>
    <scope>NUCLEOTIDE SEQUENCE</scope>
</reference>
<keyword evidence="6" id="KW-0804">Transcription</keyword>
<evidence type="ECO:0000256" key="6">
    <source>
        <dbReference type="ARBA" id="ARBA00023163"/>
    </source>
</evidence>
<accession>A0A3P8W9S3</accession>
<comment type="similarity">
    <text evidence="8">Belongs to the even-skipped homeobox family.</text>
</comment>
<keyword evidence="4 9" id="KW-0238">DNA-binding</keyword>
<dbReference type="PROSITE" id="PS50071">
    <property type="entry name" value="HOMEOBOX_2"/>
    <property type="match status" value="1"/>
</dbReference>
<dbReference type="GeneTree" id="ENSGT00940000159854"/>
<dbReference type="InterPro" id="IPR020479">
    <property type="entry name" value="HD_metazoa"/>
</dbReference>
<dbReference type="CDD" id="cd00086">
    <property type="entry name" value="homeodomain"/>
    <property type="match status" value="1"/>
</dbReference>
<dbReference type="GO" id="GO:0033334">
    <property type="term" value="P:fin morphogenesis"/>
    <property type="evidence" value="ECO:0007669"/>
    <property type="project" value="Ensembl"/>
</dbReference>
<dbReference type="GO" id="GO:0005634">
    <property type="term" value="C:nucleus"/>
    <property type="evidence" value="ECO:0007669"/>
    <property type="project" value="UniProtKB-SubCell"/>
</dbReference>
<dbReference type="GO" id="GO:0000981">
    <property type="term" value="F:DNA-binding transcription factor activity, RNA polymerase II-specific"/>
    <property type="evidence" value="ECO:0007669"/>
    <property type="project" value="InterPro"/>
</dbReference>
<organism evidence="13 14">
    <name type="scientific">Cynoglossus semilaevis</name>
    <name type="common">Tongue sole</name>
    <dbReference type="NCBI Taxonomy" id="244447"/>
    <lineage>
        <taxon>Eukaryota</taxon>
        <taxon>Metazoa</taxon>
        <taxon>Chordata</taxon>
        <taxon>Craniata</taxon>
        <taxon>Vertebrata</taxon>
        <taxon>Euteleostomi</taxon>
        <taxon>Actinopterygii</taxon>
        <taxon>Neopterygii</taxon>
        <taxon>Teleostei</taxon>
        <taxon>Neoteleostei</taxon>
        <taxon>Acanthomorphata</taxon>
        <taxon>Carangaria</taxon>
        <taxon>Pleuronectiformes</taxon>
        <taxon>Pleuronectoidei</taxon>
        <taxon>Cynoglossidae</taxon>
        <taxon>Cynoglossinae</taxon>
        <taxon>Cynoglossus</taxon>
    </lineage>
</organism>
<dbReference type="InterPro" id="IPR001356">
    <property type="entry name" value="HD"/>
</dbReference>
<gene>
    <name evidence="13" type="primary">EVX1</name>
</gene>
<dbReference type="PANTHER" id="PTHR46294:SF2">
    <property type="entry name" value="HOMEOBOX EVEN-SKIPPED HOMOLOG PROTEIN 1"/>
    <property type="match status" value="1"/>
</dbReference>
<evidence type="ECO:0000256" key="2">
    <source>
        <dbReference type="ARBA" id="ARBA00022473"/>
    </source>
</evidence>
<dbReference type="InterPro" id="IPR017970">
    <property type="entry name" value="Homeobox_CS"/>
</dbReference>
<evidence type="ECO:0000256" key="4">
    <source>
        <dbReference type="ARBA" id="ARBA00023125"/>
    </source>
</evidence>
<reference evidence="13" key="2">
    <citation type="submission" date="2025-08" db="UniProtKB">
        <authorList>
            <consortium name="Ensembl"/>
        </authorList>
    </citation>
    <scope>IDENTIFICATION</scope>
</reference>
<evidence type="ECO:0000256" key="10">
    <source>
        <dbReference type="RuleBase" id="RU000682"/>
    </source>
</evidence>
<evidence type="ECO:0000256" key="3">
    <source>
        <dbReference type="ARBA" id="ARBA00023015"/>
    </source>
</evidence>
<dbReference type="Proteomes" id="UP000265120">
    <property type="component" value="Chromosome 18"/>
</dbReference>
<evidence type="ECO:0000256" key="11">
    <source>
        <dbReference type="SAM" id="MobiDB-lite"/>
    </source>
</evidence>
<dbReference type="FunFam" id="1.10.10.60:FF:000256">
    <property type="entry name" value="Even-skipped homeobox 1"/>
    <property type="match status" value="1"/>
</dbReference>
<sequence length="384" mass="41950">MERREEMVMLAEEAEHGKNASGLSDASGNSAREPQGKQSLLHRGCLSPGAAAAAAVPYSRDRSDLLVVEENGRRNMCAADGRPLGASSTGERHRSDHPLKDGSSSDTESDFYEEIDVSCTPEGMDYTSGKGRNGDSPGHRGDSGSDPGKTVPGQGSLSYTADQIRRYRTAFTREQIARLEKEFYRENYVSRPRRCELAAALNLPETTIKVWFQNRRMKDKRQRLAMTWPHPADPAFYTYMMSHAAATGNLPYPFPSHLPLPYYSHLGIGAGSTPTAAPFSNPLRSLDSFRMLSHPYQRPELLCAFRHPSLYTGPTHGLGPGGTPCSCLACHSSQSNGLSSRPPATDFGCSPTSRTDAFVTFTPSVLSKSSPVTLDQREEVSLTR</sequence>
<evidence type="ECO:0000313" key="14">
    <source>
        <dbReference type="Proteomes" id="UP000265120"/>
    </source>
</evidence>
<dbReference type="OrthoDB" id="6159439at2759"/>
<evidence type="ECO:0000256" key="9">
    <source>
        <dbReference type="PROSITE-ProRule" id="PRU00108"/>
    </source>
</evidence>
<evidence type="ECO:0000313" key="13">
    <source>
        <dbReference type="Ensembl" id="ENSCSEP00000022401.1"/>
    </source>
</evidence>
<feature type="region of interest" description="Disordered" evidence="11">
    <location>
        <begin position="1"/>
        <end position="44"/>
    </location>
</feature>
<dbReference type="InterPro" id="IPR052002">
    <property type="entry name" value="Even-skipped_HD"/>
</dbReference>
<keyword evidence="7 9" id="KW-0539">Nucleus</keyword>